<organism evidence="4 5">
    <name type="scientific">Heligmosomoides polygyrus</name>
    <name type="common">Parasitic roundworm</name>
    <dbReference type="NCBI Taxonomy" id="6339"/>
    <lineage>
        <taxon>Eukaryota</taxon>
        <taxon>Metazoa</taxon>
        <taxon>Ecdysozoa</taxon>
        <taxon>Nematoda</taxon>
        <taxon>Chromadorea</taxon>
        <taxon>Rhabditida</taxon>
        <taxon>Rhabditina</taxon>
        <taxon>Rhabditomorpha</taxon>
        <taxon>Strongyloidea</taxon>
        <taxon>Heligmosomidae</taxon>
        <taxon>Heligmosomoides</taxon>
    </lineage>
</organism>
<dbReference type="OrthoDB" id="5858372at2759"/>
<gene>
    <name evidence="3" type="ORF">HPBE_LOCUS2014</name>
</gene>
<feature type="region of interest" description="Disordered" evidence="1">
    <location>
        <begin position="48"/>
        <end position="98"/>
    </location>
</feature>
<feature type="compositionally biased region" description="Basic and acidic residues" evidence="1">
    <location>
        <begin position="48"/>
        <end position="64"/>
    </location>
</feature>
<dbReference type="InterPro" id="IPR013087">
    <property type="entry name" value="Znf_C2H2_type"/>
</dbReference>
<dbReference type="EMBL" id="UZAH01002643">
    <property type="protein sequence ID" value="VDO22648.1"/>
    <property type="molecule type" value="Genomic_DNA"/>
</dbReference>
<keyword evidence="4" id="KW-1185">Reference proteome</keyword>
<feature type="domain" description="C2H2-type" evidence="2">
    <location>
        <begin position="166"/>
        <end position="187"/>
    </location>
</feature>
<dbReference type="Proteomes" id="UP000050761">
    <property type="component" value="Unassembled WGS sequence"/>
</dbReference>
<name>A0A183F771_HELPZ</name>
<proteinExistence type="predicted"/>
<evidence type="ECO:0000313" key="4">
    <source>
        <dbReference type="Proteomes" id="UP000050761"/>
    </source>
</evidence>
<reference evidence="3 4" key="1">
    <citation type="submission" date="2018-11" db="EMBL/GenBank/DDBJ databases">
        <authorList>
            <consortium name="Pathogen Informatics"/>
        </authorList>
    </citation>
    <scope>NUCLEOTIDE SEQUENCE [LARGE SCALE GENOMIC DNA]</scope>
</reference>
<evidence type="ECO:0000313" key="3">
    <source>
        <dbReference type="EMBL" id="VDO22648.1"/>
    </source>
</evidence>
<accession>A0A183F771</accession>
<evidence type="ECO:0000256" key="1">
    <source>
        <dbReference type="SAM" id="MobiDB-lite"/>
    </source>
</evidence>
<dbReference type="AlphaFoldDB" id="A0A183F771"/>
<dbReference type="PROSITE" id="PS00028">
    <property type="entry name" value="ZINC_FINGER_C2H2_1"/>
    <property type="match status" value="1"/>
</dbReference>
<accession>A0A3P7WY56</accession>
<evidence type="ECO:0000313" key="5">
    <source>
        <dbReference type="WBParaSite" id="HPBE_0000201301-mRNA-1"/>
    </source>
</evidence>
<sequence>MEKMEQSIREEREDFLREKQITCFTENASHFLQAELAIRIAMTRLKEEVYPSEKKKPSTKEKAADSVPPKTPDDPKQPSTFLKSRRTPPAAAAQPVLPRTTSNGFDIGPLKREICPFCDSDNIFNDPVAAIQHIVGHGASIADLEFIFFEDDKFIAAEPQVSGEKCNVCDISFAFATLFYIHLLTTHRSALALFYQPLYPNANNVKILTELVYRKFPEHTIQFREIIPKLAMRD</sequence>
<protein>
    <submittedName>
        <fullName evidence="5">C2H2-type domain-containing protein</fullName>
    </submittedName>
</protein>
<dbReference type="WBParaSite" id="HPBE_0000201301-mRNA-1">
    <property type="protein sequence ID" value="HPBE_0000201301-mRNA-1"/>
    <property type="gene ID" value="HPBE_0000201301"/>
</dbReference>
<reference evidence="5" key="2">
    <citation type="submission" date="2019-09" db="UniProtKB">
        <authorList>
            <consortium name="WormBaseParasite"/>
        </authorList>
    </citation>
    <scope>IDENTIFICATION</scope>
</reference>
<evidence type="ECO:0000259" key="2">
    <source>
        <dbReference type="PROSITE" id="PS00028"/>
    </source>
</evidence>